<feature type="compositionally biased region" description="Basic and acidic residues" evidence="1">
    <location>
        <begin position="29"/>
        <end position="38"/>
    </location>
</feature>
<feature type="compositionally biased region" description="Basic and acidic residues" evidence="1">
    <location>
        <begin position="1"/>
        <end position="16"/>
    </location>
</feature>
<reference evidence="2" key="1">
    <citation type="submission" date="2020-11" db="EMBL/GenBank/DDBJ databases">
        <authorList>
            <person name="Tran Van P."/>
        </authorList>
    </citation>
    <scope>NUCLEOTIDE SEQUENCE</scope>
</reference>
<accession>A0A7R8WKR3</accession>
<dbReference type="AlphaFoldDB" id="A0A7R8WKR3"/>
<evidence type="ECO:0000256" key="1">
    <source>
        <dbReference type="SAM" id="MobiDB-lite"/>
    </source>
</evidence>
<protein>
    <submittedName>
        <fullName evidence="2">Uncharacterized protein</fullName>
    </submittedName>
</protein>
<feature type="region of interest" description="Disordered" evidence="1">
    <location>
        <begin position="1"/>
        <end position="71"/>
    </location>
</feature>
<feature type="compositionally biased region" description="Acidic residues" evidence="1">
    <location>
        <begin position="39"/>
        <end position="49"/>
    </location>
</feature>
<organism evidence="2">
    <name type="scientific">Cyprideis torosa</name>
    <dbReference type="NCBI Taxonomy" id="163714"/>
    <lineage>
        <taxon>Eukaryota</taxon>
        <taxon>Metazoa</taxon>
        <taxon>Ecdysozoa</taxon>
        <taxon>Arthropoda</taxon>
        <taxon>Crustacea</taxon>
        <taxon>Oligostraca</taxon>
        <taxon>Ostracoda</taxon>
        <taxon>Podocopa</taxon>
        <taxon>Podocopida</taxon>
        <taxon>Cytherocopina</taxon>
        <taxon>Cytheroidea</taxon>
        <taxon>Cytherideidae</taxon>
        <taxon>Cyprideis</taxon>
    </lineage>
</organism>
<name>A0A7R8WKR3_9CRUS</name>
<sequence length="71" mass="8409">MEERESGKYLSERVLWDTEDSDEMASMSKEARDHRWPDEAQEFEEEDEIVGPKVEVNLKSLFDDDDGDKKR</sequence>
<evidence type="ECO:0000313" key="2">
    <source>
        <dbReference type="EMBL" id="CAD7233570.1"/>
    </source>
</evidence>
<dbReference type="EMBL" id="OB666534">
    <property type="protein sequence ID" value="CAD7233570.1"/>
    <property type="molecule type" value="Genomic_DNA"/>
</dbReference>
<proteinExistence type="predicted"/>
<gene>
    <name evidence="2" type="ORF">CTOB1V02_LOCUS11391</name>
</gene>